<feature type="domain" description="OmpR/PhoB-type" evidence="7">
    <location>
        <begin position="123"/>
        <end position="219"/>
    </location>
</feature>
<keyword evidence="9" id="KW-1185">Reference proteome</keyword>
<proteinExistence type="predicted"/>
<dbReference type="InterPro" id="IPR001789">
    <property type="entry name" value="Sig_transdc_resp-reg_receiver"/>
</dbReference>
<dbReference type="SUPFAM" id="SSF52172">
    <property type="entry name" value="CheY-like"/>
    <property type="match status" value="1"/>
</dbReference>
<evidence type="ECO:0000256" key="5">
    <source>
        <dbReference type="PROSITE-ProRule" id="PRU01091"/>
    </source>
</evidence>
<dbReference type="PROSITE" id="PS51755">
    <property type="entry name" value="OMPR_PHOB"/>
    <property type="match status" value="1"/>
</dbReference>
<name>A0ABU0E279_9FIRM</name>
<reference evidence="8 9" key="1">
    <citation type="submission" date="2023-07" db="EMBL/GenBank/DDBJ databases">
        <title>Genomic Encyclopedia of Type Strains, Phase IV (KMG-IV): sequencing the most valuable type-strain genomes for metagenomic binning, comparative biology and taxonomic classification.</title>
        <authorList>
            <person name="Goeker M."/>
        </authorList>
    </citation>
    <scope>NUCLEOTIDE SEQUENCE [LARGE SCALE GENOMIC DNA]</scope>
    <source>
        <strain evidence="8 9">DSM 16784</strain>
    </source>
</reference>
<evidence type="ECO:0000313" key="9">
    <source>
        <dbReference type="Proteomes" id="UP001230220"/>
    </source>
</evidence>
<dbReference type="RefSeq" id="WP_307407330.1">
    <property type="nucleotide sequence ID" value="NZ_JAUSUR010000003.1"/>
</dbReference>
<keyword evidence="1" id="KW-0805">Transcription regulation</keyword>
<dbReference type="PROSITE" id="PS50110">
    <property type="entry name" value="RESPONSE_REGULATORY"/>
    <property type="match status" value="1"/>
</dbReference>
<evidence type="ECO:0000256" key="1">
    <source>
        <dbReference type="ARBA" id="ARBA00023015"/>
    </source>
</evidence>
<evidence type="ECO:0000313" key="8">
    <source>
        <dbReference type="EMBL" id="MDQ0360991.1"/>
    </source>
</evidence>
<evidence type="ECO:0000259" key="6">
    <source>
        <dbReference type="PROSITE" id="PS50110"/>
    </source>
</evidence>
<dbReference type="SMART" id="SM00862">
    <property type="entry name" value="Trans_reg_C"/>
    <property type="match status" value="1"/>
</dbReference>
<feature type="domain" description="Response regulatory" evidence="6">
    <location>
        <begin position="3"/>
        <end position="117"/>
    </location>
</feature>
<sequence length="222" mass="25720">MKKILIIEDEANIRKLLAYDLKHAGFEVTEAEDGQVAKDLCDKEHFDLLLIDWMLPNVSGIELVKHFREKDIQSVLIMLTAKDEEENILEAFEAGVDDYVNKPFSPRVLLARIRSHLKKHDESEGLDFNGLIVDDKKRKVFLQKEEIPLTKKEYDLLRYFVMNANIVLSRDQILNDIWGFDYDGDTRIVDVHTFKLRNKLKGSSVQINSSRGVGYILEARNE</sequence>
<protein>
    <submittedName>
        <fullName evidence="8">Two-component system alkaline phosphatase synthesis response regulator PhoP</fullName>
    </submittedName>
</protein>
<dbReference type="SMART" id="SM00448">
    <property type="entry name" value="REC"/>
    <property type="match status" value="1"/>
</dbReference>
<organism evidence="8 9">
    <name type="scientific">Breznakia pachnodae</name>
    <dbReference type="NCBI Taxonomy" id="265178"/>
    <lineage>
        <taxon>Bacteria</taxon>
        <taxon>Bacillati</taxon>
        <taxon>Bacillota</taxon>
        <taxon>Erysipelotrichia</taxon>
        <taxon>Erysipelotrichales</taxon>
        <taxon>Erysipelotrichaceae</taxon>
        <taxon>Breznakia</taxon>
    </lineage>
</organism>
<keyword evidence="4" id="KW-0597">Phosphoprotein</keyword>
<dbReference type="CDD" id="cd00383">
    <property type="entry name" value="trans_reg_C"/>
    <property type="match status" value="1"/>
</dbReference>
<comment type="caution">
    <text evidence="8">The sequence shown here is derived from an EMBL/GenBank/DDBJ whole genome shotgun (WGS) entry which is preliminary data.</text>
</comment>
<dbReference type="PANTHER" id="PTHR48111">
    <property type="entry name" value="REGULATOR OF RPOS"/>
    <property type="match status" value="1"/>
</dbReference>
<accession>A0ABU0E279</accession>
<dbReference type="Gene3D" id="1.10.10.10">
    <property type="entry name" value="Winged helix-like DNA-binding domain superfamily/Winged helix DNA-binding domain"/>
    <property type="match status" value="1"/>
</dbReference>
<evidence type="ECO:0000256" key="2">
    <source>
        <dbReference type="ARBA" id="ARBA00023125"/>
    </source>
</evidence>
<keyword evidence="2 5" id="KW-0238">DNA-binding</keyword>
<dbReference type="Proteomes" id="UP001230220">
    <property type="component" value="Unassembled WGS sequence"/>
</dbReference>
<dbReference type="Pfam" id="PF00486">
    <property type="entry name" value="Trans_reg_C"/>
    <property type="match status" value="1"/>
</dbReference>
<dbReference type="InterPro" id="IPR036388">
    <property type="entry name" value="WH-like_DNA-bd_sf"/>
</dbReference>
<dbReference type="EMBL" id="JAUSUR010000003">
    <property type="protein sequence ID" value="MDQ0360991.1"/>
    <property type="molecule type" value="Genomic_DNA"/>
</dbReference>
<evidence type="ECO:0000256" key="4">
    <source>
        <dbReference type="PROSITE-ProRule" id="PRU00169"/>
    </source>
</evidence>
<dbReference type="Gene3D" id="3.40.50.2300">
    <property type="match status" value="1"/>
</dbReference>
<dbReference type="InterPro" id="IPR039420">
    <property type="entry name" value="WalR-like"/>
</dbReference>
<evidence type="ECO:0000256" key="3">
    <source>
        <dbReference type="ARBA" id="ARBA00023163"/>
    </source>
</evidence>
<feature type="modified residue" description="4-aspartylphosphate" evidence="4">
    <location>
        <position position="52"/>
    </location>
</feature>
<evidence type="ECO:0000259" key="7">
    <source>
        <dbReference type="PROSITE" id="PS51755"/>
    </source>
</evidence>
<dbReference type="InterPro" id="IPR011006">
    <property type="entry name" value="CheY-like_superfamily"/>
</dbReference>
<feature type="DNA-binding region" description="OmpR/PhoB-type" evidence="5">
    <location>
        <begin position="123"/>
        <end position="219"/>
    </location>
</feature>
<gene>
    <name evidence="8" type="ORF">J2S15_001738</name>
</gene>
<dbReference type="PANTHER" id="PTHR48111:SF73">
    <property type="entry name" value="ALKALINE PHOSPHATASE SYNTHESIS TRANSCRIPTIONAL REGULATORY PROTEIN PHOP"/>
    <property type="match status" value="1"/>
</dbReference>
<dbReference type="Pfam" id="PF00072">
    <property type="entry name" value="Response_reg"/>
    <property type="match status" value="1"/>
</dbReference>
<dbReference type="InterPro" id="IPR001867">
    <property type="entry name" value="OmpR/PhoB-type_DNA-bd"/>
</dbReference>
<dbReference type="Gene3D" id="6.10.250.690">
    <property type="match status" value="1"/>
</dbReference>
<keyword evidence="3" id="KW-0804">Transcription</keyword>